<dbReference type="Proteomes" id="UP000198660">
    <property type="component" value="Unassembled WGS sequence"/>
</dbReference>
<sequence>MPNPQITQTKYRERLLKIIAQLLNDSGPYSIHETASQFKVSTRKIRSDIDYLIEKLNDVNGKEYIIKHHGSFEGNFSRAVADLNPEVRLYLFMALKQMQPMLVGGEDGERAYQDLLKFTYSVLSEEDAKRLKDWENYYYINQFGLPKKSAHMYRTLSEIFDAIRYRQILFFYKGSDKRYMDPFSVLQAKGGFYLLGQFLSYPREKVKVEEINPQHIRLDRIRDLQRYQNIFSKLDRSHREISDFKLNQSKTYFKCMLEAESYGEKETYTIDIWDEKVYQRIDEKRWHPDQVVYPIEDGSSKAIGRIIIRNVASWQELRKWILGWGSAVELISPKDKRLEIREKIKEMSRRYQK</sequence>
<feature type="domain" description="HTH deoR-type" evidence="3">
    <location>
        <begin position="12"/>
        <end position="74"/>
    </location>
</feature>
<dbReference type="Gene3D" id="1.10.10.10">
    <property type="entry name" value="Winged helix-like DNA-binding domain superfamily/Winged helix DNA-binding domain"/>
    <property type="match status" value="1"/>
</dbReference>
<dbReference type="Pfam" id="PF25583">
    <property type="entry name" value="WCX"/>
    <property type="match status" value="1"/>
</dbReference>
<dbReference type="PROSITE" id="PS51000">
    <property type="entry name" value="HTH_DEOR_2"/>
    <property type="match status" value="1"/>
</dbReference>
<keyword evidence="2" id="KW-0804">Transcription</keyword>
<evidence type="ECO:0000256" key="1">
    <source>
        <dbReference type="ARBA" id="ARBA00023015"/>
    </source>
</evidence>
<organism evidence="4 5">
    <name type="scientific">Marininema halotolerans</name>
    <dbReference type="NCBI Taxonomy" id="1155944"/>
    <lineage>
        <taxon>Bacteria</taxon>
        <taxon>Bacillati</taxon>
        <taxon>Bacillota</taxon>
        <taxon>Bacilli</taxon>
        <taxon>Bacillales</taxon>
        <taxon>Thermoactinomycetaceae</taxon>
        <taxon>Marininema</taxon>
    </lineage>
</organism>
<dbReference type="OrthoDB" id="9815009at2"/>
<dbReference type="PANTHER" id="PTHR34580:SF1">
    <property type="entry name" value="PROTEIN PAFC"/>
    <property type="match status" value="1"/>
</dbReference>
<dbReference type="RefSeq" id="WP_091837103.1">
    <property type="nucleotide sequence ID" value="NZ_FPAA01000007.1"/>
</dbReference>
<keyword evidence="5" id="KW-1185">Reference proteome</keyword>
<dbReference type="InterPro" id="IPR051534">
    <property type="entry name" value="CBASS_pafABC_assoc_protein"/>
</dbReference>
<evidence type="ECO:0000313" key="4">
    <source>
        <dbReference type="EMBL" id="SFS75046.1"/>
    </source>
</evidence>
<dbReference type="Pfam" id="PF08220">
    <property type="entry name" value="HTH_DeoR"/>
    <property type="match status" value="1"/>
</dbReference>
<dbReference type="GO" id="GO:0003700">
    <property type="term" value="F:DNA-binding transcription factor activity"/>
    <property type="evidence" value="ECO:0007669"/>
    <property type="project" value="InterPro"/>
</dbReference>
<proteinExistence type="predicted"/>
<dbReference type="EMBL" id="FPAA01000007">
    <property type="protein sequence ID" value="SFS75046.1"/>
    <property type="molecule type" value="Genomic_DNA"/>
</dbReference>
<reference evidence="5" key="1">
    <citation type="submission" date="2016-10" db="EMBL/GenBank/DDBJ databases">
        <authorList>
            <person name="Varghese N."/>
            <person name="Submissions S."/>
        </authorList>
    </citation>
    <scope>NUCLEOTIDE SEQUENCE [LARGE SCALE GENOMIC DNA]</scope>
    <source>
        <strain evidence="5">DSM 45789</strain>
    </source>
</reference>
<keyword evidence="4" id="KW-0238">DNA-binding</keyword>
<dbReference type="InterPro" id="IPR001034">
    <property type="entry name" value="DeoR_HTH"/>
</dbReference>
<accession>A0A1I6SDK1</accession>
<evidence type="ECO:0000313" key="5">
    <source>
        <dbReference type="Proteomes" id="UP000198660"/>
    </source>
</evidence>
<evidence type="ECO:0000256" key="2">
    <source>
        <dbReference type="ARBA" id="ARBA00023163"/>
    </source>
</evidence>
<dbReference type="InterPro" id="IPR057727">
    <property type="entry name" value="WCX_dom"/>
</dbReference>
<name>A0A1I6SDK1_9BACL</name>
<dbReference type="InterPro" id="IPR036388">
    <property type="entry name" value="WH-like_DNA-bd_sf"/>
</dbReference>
<keyword evidence="1" id="KW-0805">Transcription regulation</keyword>
<dbReference type="AlphaFoldDB" id="A0A1I6SDK1"/>
<dbReference type="PROSITE" id="PS52050">
    <property type="entry name" value="WYL"/>
    <property type="match status" value="1"/>
</dbReference>
<gene>
    <name evidence="4" type="ORF">SAMN05444972_1076</name>
</gene>
<dbReference type="PANTHER" id="PTHR34580">
    <property type="match status" value="1"/>
</dbReference>
<evidence type="ECO:0000259" key="3">
    <source>
        <dbReference type="PROSITE" id="PS51000"/>
    </source>
</evidence>
<dbReference type="GO" id="GO:0003677">
    <property type="term" value="F:DNA binding"/>
    <property type="evidence" value="ECO:0007669"/>
    <property type="project" value="UniProtKB-KW"/>
</dbReference>
<protein>
    <submittedName>
        <fullName evidence="4">Predicted DNA-binding transcriptional regulator YafY, contains an HTH and WYL domains</fullName>
    </submittedName>
</protein>